<evidence type="ECO:0000313" key="2">
    <source>
        <dbReference type="Proteomes" id="UP000037696"/>
    </source>
</evidence>
<comment type="caution">
    <text evidence="1">The sequence shown here is derived from an EMBL/GenBank/DDBJ whole genome shotgun (WGS) entry which is preliminary data.</text>
</comment>
<dbReference type="Proteomes" id="UP000037696">
    <property type="component" value="Unassembled WGS sequence"/>
</dbReference>
<organism evidence="1 2">
    <name type="scientific">Penicillium nordicum</name>
    <dbReference type="NCBI Taxonomy" id="229535"/>
    <lineage>
        <taxon>Eukaryota</taxon>
        <taxon>Fungi</taxon>
        <taxon>Dikarya</taxon>
        <taxon>Ascomycota</taxon>
        <taxon>Pezizomycotina</taxon>
        <taxon>Eurotiomycetes</taxon>
        <taxon>Eurotiomycetidae</taxon>
        <taxon>Eurotiales</taxon>
        <taxon>Aspergillaceae</taxon>
        <taxon>Penicillium</taxon>
    </lineage>
</organism>
<dbReference type="EMBL" id="LHQQ01000264">
    <property type="protein sequence ID" value="KOS38215.1"/>
    <property type="molecule type" value="Genomic_DNA"/>
</dbReference>
<proteinExistence type="predicted"/>
<name>A0A0M9WB79_9EURO</name>
<sequence length="75" mass="8928">MAFDLQDKRDVALKVMALGKWSDNEIRIQDKIIKRVRDTSRLIIYTATFFLFRDDKSYHRVLVFPMKGPALRRVI</sequence>
<dbReference type="OrthoDB" id="5979581at2759"/>
<gene>
    <name evidence="1" type="ORF">ACN38_g10967</name>
</gene>
<evidence type="ECO:0008006" key="3">
    <source>
        <dbReference type="Google" id="ProtNLM"/>
    </source>
</evidence>
<evidence type="ECO:0000313" key="1">
    <source>
        <dbReference type="EMBL" id="KOS38215.1"/>
    </source>
</evidence>
<keyword evidence="2" id="KW-1185">Reference proteome</keyword>
<dbReference type="AlphaFoldDB" id="A0A0M9WB79"/>
<dbReference type="STRING" id="229535.A0A0M9WB79"/>
<reference evidence="1 2" key="1">
    <citation type="submission" date="2015-08" db="EMBL/GenBank/DDBJ databases">
        <title>Genome sequencing of Penicillium nordicum.</title>
        <authorList>
            <person name="Nguyen H.D."/>
            <person name="Seifert K.A."/>
        </authorList>
    </citation>
    <scope>NUCLEOTIDE SEQUENCE [LARGE SCALE GENOMIC DNA]</scope>
    <source>
        <strain evidence="1 2">DAOMC 185683</strain>
    </source>
</reference>
<protein>
    <recommendedName>
        <fullName evidence="3">Protein kinase domain-containing protein</fullName>
    </recommendedName>
</protein>
<accession>A0A0M9WB79</accession>